<dbReference type="EMBL" id="JBGLYH010000010">
    <property type="protein sequence ID" value="MEZ7196174.1"/>
    <property type="molecule type" value="Genomic_DNA"/>
</dbReference>
<evidence type="ECO:0000313" key="2">
    <source>
        <dbReference type="EMBL" id="MEZ7196174.1"/>
    </source>
</evidence>
<evidence type="ECO:0000256" key="1">
    <source>
        <dbReference type="SAM" id="Phobius"/>
    </source>
</evidence>
<evidence type="ECO:0000313" key="3">
    <source>
        <dbReference type="Proteomes" id="UP001568698"/>
    </source>
</evidence>
<proteinExistence type="predicted"/>
<dbReference type="RefSeq" id="WP_371385714.1">
    <property type="nucleotide sequence ID" value="NZ_JBGLYH010000010.1"/>
</dbReference>
<gene>
    <name evidence="2" type="ORF">AB6M95_05390</name>
</gene>
<keyword evidence="3" id="KW-1185">Reference proteome</keyword>
<feature type="transmembrane region" description="Helical" evidence="1">
    <location>
        <begin position="110"/>
        <end position="131"/>
    </location>
</feature>
<feature type="transmembrane region" description="Helical" evidence="1">
    <location>
        <begin position="143"/>
        <end position="162"/>
    </location>
</feature>
<protein>
    <submittedName>
        <fullName evidence="2">Uncharacterized protein</fullName>
    </submittedName>
</protein>
<organism evidence="2 3">
    <name type="scientific">Pseudodesulfovibrio karagichevae</name>
    <dbReference type="NCBI Taxonomy" id="3239305"/>
    <lineage>
        <taxon>Bacteria</taxon>
        <taxon>Pseudomonadati</taxon>
        <taxon>Thermodesulfobacteriota</taxon>
        <taxon>Desulfovibrionia</taxon>
        <taxon>Desulfovibrionales</taxon>
        <taxon>Desulfovibrionaceae</taxon>
    </lineage>
</organism>
<accession>A0ABV4JZN1</accession>
<keyword evidence="1" id="KW-1133">Transmembrane helix</keyword>
<name>A0ABV4JZN1_9BACT</name>
<comment type="caution">
    <text evidence="2">The sequence shown here is derived from an EMBL/GenBank/DDBJ whole genome shotgun (WGS) entry which is preliminary data.</text>
</comment>
<reference evidence="2 3" key="1">
    <citation type="submission" date="2024-08" db="EMBL/GenBank/DDBJ databases">
        <title>Sulfate-reducing bacteria isolated from formation water of the oil field in Kazakhstan and description of Pseudodesulfovibrio sp.</title>
        <authorList>
            <person name="Bidzhieva S.K."/>
            <person name="Tourova T.P."/>
            <person name="Grouzdev D.S."/>
            <person name="Beletsky A.V."/>
            <person name="Sokolova D.S."/>
            <person name="Samigullina S.R."/>
            <person name="Poltaraus A.B."/>
            <person name="Avtukh A.N."/>
            <person name="Tereshina V.M."/>
            <person name="Zhaparov N.S."/>
            <person name="Mardanov A.V."/>
            <person name="Nazina T.N."/>
        </authorList>
    </citation>
    <scope>NUCLEOTIDE SEQUENCE [LARGE SCALE GENOMIC DNA]</scope>
    <source>
        <strain evidence="2 3">9FUS</strain>
    </source>
</reference>
<keyword evidence="1" id="KW-0472">Membrane</keyword>
<feature type="transmembrane region" description="Helical" evidence="1">
    <location>
        <begin position="37"/>
        <end position="62"/>
    </location>
</feature>
<feature type="transmembrane region" description="Helical" evidence="1">
    <location>
        <begin position="74"/>
        <end position="98"/>
    </location>
</feature>
<dbReference type="Proteomes" id="UP001568698">
    <property type="component" value="Unassembled WGS sequence"/>
</dbReference>
<keyword evidence="1" id="KW-0812">Transmembrane</keyword>
<sequence length="181" mass="20346">MAAPLPMLDYRPSAAHINNMNYQEPLYRNVPRAVRMVLLLGLSIQTIAVGAFLVMGTGLFLLDAITLSFNYWTPLAWVLWGAMAAFVLANTHLIARLINKWPERYKRRSLDILASLPSIAFPGWACISLILDGNWDLDNALFYGVPTAFNIAVLCFATLPPLRRHFFEYTTMKTGNDTPIN</sequence>